<dbReference type="OrthoDB" id="27543at2759"/>
<keyword evidence="5" id="KW-1185">Reference proteome</keyword>
<sequence>GEMRLEYQEKQKREATELDSDESEYDEIQVVFDSFNPKEEDFHGMKLFLLNFLDGAEYNSSELCDLVLEQSGTVGTVVKVKDEEEVYGLMSVISMKANRDKECLKQIRDFILSKSSKQASASIQSIFDSTNTNVGLIVSERMINMPQDMAVPLINSLFDEIEGAKKAKVIF</sequence>
<dbReference type="PANTHER" id="PTHR13261">
    <property type="entry name" value="BRCA2 AND CDKN1A INTERACTING PROTEIN"/>
    <property type="match status" value="1"/>
</dbReference>
<reference evidence="4" key="3">
    <citation type="submission" date="2015-06" db="UniProtKB">
        <authorList>
            <consortium name="EnsemblProtists"/>
        </authorList>
    </citation>
    <scope>IDENTIFICATION</scope>
</reference>
<dbReference type="EnsemblProtists" id="EKX55359">
    <property type="protein sequence ID" value="EKX55359"/>
    <property type="gene ID" value="GUITHDRAFT_62643"/>
</dbReference>
<gene>
    <name evidence="3" type="ORF">GUITHDRAFT_62643</name>
</gene>
<name>L1K444_GUITC</name>
<accession>L1K444</accession>
<organism evidence="3">
    <name type="scientific">Guillardia theta (strain CCMP2712)</name>
    <name type="common">Cryptophyte</name>
    <dbReference type="NCBI Taxonomy" id="905079"/>
    <lineage>
        <taxon>Eukaryota</taxon>
        <taxon>Cryptophyceae</taxon>
        <taxon>Pyrenomonadales</taxon>
        <taxon>Geminigeraceae</taxon>
        <taxon>Guillardia</taxon>
    </lineage>
</organism>
<feature type="compositionally biased region" description="Basic and acidic residues" evidence="2">
    <location>
        <begin position="1"/>
        <end position="16"/>
    </location>
</feature>
<evidence type="ECO:0000256" key="1">
    <source>
        <dbReference type="ARBA" id="ARBA00006781"/>
    </source>
</evidence>
<evidence type="ECO:0000313" key="4">
    <source>
        <dbReference type="EnsemblProtists" id="EKX55359"/>
    </source>
</evidence>
<dbReference type="Proteomes" id="UP000011087">
    <property type="component" value="Unassembled WGS sequence"/>
</dbReference>
<dbReference type="GeneID" id="17312071"/>
<evidence type="ECO:0000313" key="5">
    <source>
        <dbReference type="Proteomes" id="UP000011087"/>
    </source>
</evidence>
<dbReference type="Pfam" id="PF13862">
    <property type="entry name" value="BCCIP"/>
    <property type="match status" value="1"/>
</dbReference>
<dbReference type="AlphaFoldDB" id="L1K444"/>
<dbReference type="STRING" id="905079.L1K444"/>
<dbReference type="OMA" id="KNMECIR"/>
<proteinExistence type="inferred from homology"/>
<evidence type="ECO:0000256" key="2">
    <source>
        <dbReference type="SAM" id="MobiDB-lite"/>
    </source>
</evidence>
<dbReference type="KEGG" id="gtt:GUITHDRAFT_62643"/>
<reference evidence="3 5" key="1">
    <citation type="journal article" date="2012" name="Nature">
        <title>Algal genomes reveal evolutionary mosaicism and the fate of nucleomorphs.</title>
        <authorList>
            <consortium name="DOE Joint Genome Institute"/>
            <person name="Curtis B.A."/>
            <person name="Tanifuji G."/>
            <person name="Burki F."/>
            <person name="Gruber A."/>
            <person name="Irimia M."/>
            <person name="Maruyama S."/>
            <person name="Arias M.C."/>
            <person name="Ball S.G."/>
            <person name="Gile G.H."/>
            <person name="Hirakawa Y."/>
            <person name="Hopkins J.F."/>
            <person name="Kuo A."/>
            <person name="Rensing S.A."/>
            <person name="Schmutz J."/>
            <person name="Symeonidi A."/>
            <person name="Elias M."/>
            <person name="Eveleigh R.J."/>
            <person name="Herman E.K."/>
            <person name="Klute M.J."/>
            <person name="Nakayama T."/>
            <person name="Obornik M."/>
            <person name="Reyes-Prieto A."/>
            <person name="Armbrust E.V."/>
            <person name="Aves S.J."/>
            <person name="Beiko R.G."/>
            <person name="Coutinho P."/>
            <person name="Dacks J.B."/>
            <person name="Durnford D.G."/>
            <person name="Fast N.M."/>
            <person name="Green B.R."/>
            <person name="Grisdale C.J."/>
            <person name="Hempel F."/>
            <person name="Henrissat B."/>
            <person name="Hoppner M.P."/>
            <person name="Ishida K."/>
            <person name="Kim E."/>
            <person name="Koreny L."/>
            <person name="Kroth P.G."/>
            <person name="Liu Y."/>
            <person name="Malik S.B."/>
            <person name="Maier U.G."/>
            <person name="McRose D."/>
            <person name="Mock T."/>
            <person name="Neilson J.A."/>
            <person name="Onodera N.T."/>
            <person name="Poole A.M."/>
            <person name="Pritham E.J."/>
            <person name="Richards T.A."/>
            <person name="Rocap G."/>
            <person name="Roy S.W."/>
            <person name="Sarai C."/>
            <person name="Schaack S."/>
            <person name="Shirato S."/>
            <person name="Slamovits C.H."/>
            <person name="Spencer D.F."/>
            <person name="Suzuki S."/>
            <person name="Worden A.Z."/>
            <person name="Zauner S."/>
            <person name="Barry K."/>
            <person name="Bell C."/>
            <person name="Bharti A.K."/>
            <person name="Crow J.A."/>
            <person name="Grimwood J."/>
            <person name="Kramer R."/>
            <person name="Lindquist E."/>
            <person name="Lucas S."/>
            <person name="Salamov A."/>
            <person name="McFadden G.I."/>
            <person name="Lane C.E."/>
            <person name="Keeling P.J."/>
            <person name="Gray M.W."/>
            <person name="Grigoriev I.V."/>
            <person name="Archibald J.M."/>
        </authorList>
    </citation>
    <scope>NUCLEOTIDE SEQUENCE</scope>
    <source>
        <strain evidence="3 5">CCMP2712</strain>
    </source>
</reference>
<dbReference type="HOGENOM" id="CLU_1567004_0_0_1"/>
<reference evidence="5" key="2">
    <citation type="submission" date="2012-11" db="EMBL/GenBank/DDBJ databases">
        <authorList>
            <person name="Kuo A."/>
            <person name="Curtis B.A."/>
            <person name="Tanifuji G."/>
            <person name="Burki F."/>
            <person name="Gruber A."/>
            <person name="Irimia M."/>
            <person name="Maruyama S."/>
            <person name="Arias M.C."/>
            <person name="Ball S.G."/>
            <person name="Gile G.H."/>
            <person name="Hirakawa Y."/>
            <person name="Hopkins J.F."/>
            <person name="Rensing S.A."/>
            <person name="Schmutz J."/>
            <person name="Symeonidi A."/>
            <person name="Elias M."/>
            <person name="Eveleigh R.J."/>
            <person name="Herman E.K."/>
            <person name="Klute M.J."/>
            <person name="Nakayama T."/>
            <person name="Obornik M."/>
            <person name="Reyes-Prieto A."/>
            <person name="Armbrust E.V."/>
            <person name="Aves S.J."/>
            <person name="Beiko R.G."/>
            <person name="Coutinho P."/>
            <person name="Dacks J.B."/>
            <person name="Durnford D.G."/>
            <person name="Fast N.M."/>
            <person name="Green B.R."/>
            <person name="Grisdale C."/>
            <person name="Hempe F."/>
            <person name="Henrissat B."/>
            <person name="Hoppner M.P."/>
            <person name="Ishida K.-I."/>
            <person name="Kim E."/>
            <person name="Koreny L."/>
            <person name="Kroth P.G."/>
            <person name="Liu Y."/>
            <person name="Malik S.-B."/>
            <person name="Maier U.G."/>
            <person name="McRose D."/>
            <person name="Mock T."/>
            <person name="Neilson J.A."/>
            <person name="Onodera N.T."/>
            <person name="Poole A.M."/>
            <person name="Pritham E.J."/>
            <person name="Richards T.A."/>
            <person name="Rocap G."/>
            <person name="Roy S.W."/>
            <person name="Sarai C."/>
            <person name="Schaack S."/>
            <person name="Shirato S."/>
            <person name="Slamovits C.H."/>
            <person name="Spencer D.F."/>
            <person name="Suzuki S."/>
            <person name="Worden A.Z."/>
            <person name="Zauner S."/>
            <person name="Barry K."/>
            <person name="Bell C."/>
            <person name="Bharti A.K."/>
            <person name="Crow J.A."/>
            <person name="Grimwood J."/>
            <person name="Kramer R."/>
            <person name="Lindquist E."/>
            <person name="Lucas S."/>
            <person name="Salamov A."/>
            <person name="McFadden G.I."/>
            <person name="Lane C.E."/>
            <person name="Keeling P.J."/>
            <person name="Gray M.W."/>
            <person name="Grigoriev I.V."/>
            <person name="Archibald J.M."/>
        </authorList>
    </citation>
    <scope>NUCLEOTIDE SEQUENCE</scope>
    <source>
        <strain evidence="5">CCMP2712</strain>
    </source>
</reference>
<dbReference type="EMBL" id="JH992965">
    <property type="protein sequence ID" value="EKX55359.1"/>
    <property type="molecule type" value="Genomic_DNA"/>
</dbReference>
<feature type="non-terminal residue" evidence="3">
    <location>
        <position position="1"/>
    </location>
</feature>
<dbReference type="eggNOG" id="KOG3034">
    <property type="taxonomic scope" value="Eukaryota"/>
</dbReference>
<feature type="region of interest" description="Disordered" evidence="2">
    <location>
        <begin position="1"/>
        <end position="23"/>
    </location>
</feature>
<evidence type="ECO:0000313" key="3">
    <source>
        <dbReference type="EMBL" id="EKX55359.1"/>
    </source>
</evidence>
<dbReference type="PANTHER" id="PTHR13261:SF0">
    <property type="entry name" value="BRCA2 AND CDKN1A-INTERACTING PROTEIN"/>
    <property type="match status" value="1"/>
</dbReference>
<dbReference type="InterPro" id="IPR025602">
    <property type="entry name" value="BCP1_family"/>
</dbReference>
<protein>
    <submittedName>
        <fullName evidence="3 4">Uncharacterized protein</fullName>
    </submittedName>
</protein>
<comment type="similarity">
    <text evidence="1">Belongs to the BCP1 family.</text>
</comment>
<dbReference type="GO" id="GO:0005634">
    <property type="term" value="C:nucleus"/>
    <property type="evidence" value="ECO:0007669"/>
    <property type="project" value="TreeGrafter"/>
</dbReference>
<dbReference type="RefSeq" id="XP_005842339.1">
    <property type="nucleotide sequence ID" value="XM_005842282.1"/>
</dbReference>
<dbReference type="PaxDb" id="55529-EKX55359"/>